<evidence type="ECO:0000313" key="2">
    <source>
        <dbReference type="EMBL" id="TWX65851.1"/>
    </source>
</evidence>
<protein>
    <submittedName>
        <fullName evidence="2">Uncharacterized protein</fullName>
    </submittedName>
</protein>
<keyword evidence="1" id="KW-0812">Transmembrane</keyword>
<feature type="transmembrane region" description="Helical" evidence="1">
    <location>
        <begin position="131"/>
        <end position="148"/>
    </location>
</feature>
<dbReference type="AlphaFoldDB" id="A0A5C6QAQ0"/>
<feature type="transmembrane region" description="Helical" evidence="1">
    <location>
        <begin position="48"/>
        <end position="71"/>
    </location>
</feature>
<evidence type="ECO:0000313" key="3">
    <source>
        <dbReference type="Proteomes" id="UP000321822"/>
    </source>
</evidence>
<feature type="transmembrane region" description="Helical" evidence="1">
    <location>
        <begin position="83"/>
        <end position="111"/>
    </location>
</feature>
<dbReference type="OrthoDB" id="2857684at2"/>
<sequence>MYIWKVSPLIEQLKSESLSQKEQLKYFLTYGILMTLATDPLLTVGLEYGFYDAINTVIMSLMTIIGVVYCYKVNKSTDDKDFILRFVTLGLPITVRLIVLTLVIGIFWGVIDAIFIDSLYLEESETYQTTIVDVSLTSILIVVYYYYFASKLKLFAK</sequence>
<reference evidence="2 3" key="1">
    <citation type="submission" date="2019-07" db="EMBL/GenBank/DDBJ databases">
        <title>Genomes of sea-ice associated Colwellia species.</title>
        <authorList>
            <person name="Bowman J.P."/>
        </authorList>
    </citation>
    <scope>NUCLEOTIDE SEQUENCE [LARGE SCALE GENOMIC DNA]</scope>
    <source>
        <strain evidence="2 3">ACAM 459</strain>
    </source>
</reference>
<comment type="caution">
    <text evidence="2">The sequence shown here is derived from an EMBL/GenBank/DDBJ whole genome shotgun (WGS) entry which is preliminary data.</text>
</comment>
<accession>A0A5C6QAQ0</accession>
<dbReference type="Proteomes" id="UP000321822">
    <property type="component" value="Unassembled WGS sequence"/>
</dbReference>
<keyword evidence="1" id="KW-1133">Transmembrane helix</keyword>
<evidence type="ECO:0000256" key="1">
    <source>
        <dbReference type="SAM" id="Phobius"/>
    </source>
</evidence>
<dbReference type="EMBL" id="VOLT01000009">
    <property type="protein sequence ID" value="TWX65851.1"/>
    <property type="molecule type" value="Genomic_DNA"/>
</dbReference>
<keyword evidence="3" id="KW-1185">Reference proteome</keyword>
<dbReference type="RefSeq" id="WP_146789800.1">
    <property type="nucleotide sequence ID" value="NZ_VOLT01000009.1"/>
</dbReference>
<gene>
    <name evidence="2" type="ORF">ESZ36_16180</name>
</gene>
<proteinExistence type="predicted"/>
<keyword evidence="1" id="KW-0472">Membrane</keyword>
<name>A0A5C6QAQ0_9GAMM</name>
<organism evidence="2 3">
    <name type="scientific">Colwellia demingiae</name>
    <dbReference type="NCBI Taxonomy" id="89401"/>
    <lineage>
        <taxon>Bacteria</taxon>
        <taxon>Pseudomonadati</taxon>
        <taxon>Pseudomonadota</taxon>
        <taxon>Gammaproteobacteria</taxon>
        <taxon>Alteromonadales</taxon>
        <taxon>Colwelliaceae</taxon>
        <taxon>Colwellia</taxon>
    </lineage>
</organism>